<dbReference type="NCBIfam" id="TIGR00166">
    <property type="entry name" value="S6"/>
    <property type="match status" value="1"/>
</dbReference>
<dbReference type="InterPro" id="IPR035980">
    <property type="entry name" value="Ribosomal_bS6_sf"/>
</dbReference>
<dbReference type="SUPFAM" id="SSF54995">
    <property type="entry name" value="Ribosomal protein S6"/>
    <property type="match status" value="1"/>
</dbReference>
<evidence type="ECO:0000256" key="1">
    <source>
        <dbReference type="ARBA" id="ARBA00009512"/>
    </source>
</evidence>
<comment type="caution">
    <text evidence="4">The sequence shown here is derived from an EMBL/GenBank/DDBJ whole genome shotgun (WGS) entry which is preliminary data.</text>
</comment>
<accession>A0A1F7JJU1</accession>
<dbReference type="InterPro" id="IPR020814">
    <property type="entry name" value="Ribosomal_S6_plastid/chlpt"/>
</dbReference>
<dbReference type="GO" id="GO:0005840">
    <property type="term" value="C:ribosome"/>
    <property type="evidence" value="ECO:0007669"/>
    <property type="project" value="UniProtKB-KW"/>
</dbReference>
<reference evidence="4 5" key="1">
    <citation type="journal article" date="2016" name="Nat. Commun.">
        <title>Thousands of microbial genomes shed light on interconnected biogeochemical processes in an aquifer system.</title>
        <authorList>
            <person name="Anantharaman K."/>
            <person name="Brown C.T."/>
            <person name="Hug L.A."/>
            <person name="Sharon I."/>
            <person name="Castelle C.J."/>
            <person name="Probst A.J."/>
            <person name="Thomas B.C."/>
            <person name="Singh A."/>
            <person name="Wilkins M.J."/>
            <person name="Karaoz U."/>
            <person name="Brodie E.L."/>
            <person name="Williams K.H."/>
            <person name="Hubbard S.S."/>
            <person name="Banfield J.F."/>
        </authorList>
    </citation>
    <scope>NUCLEOTIDE SEQUENCE [LARGE SCALE GENOMIC DNA]</scope>
</reference>
<evidence type="ECO:0000313" key="5">
    <source>
        <dbReference type="Proteomes" id="UP000176376"/>
    </source>
</evidence>
<dbReference type="CDD" id="cd00473">
    <property type="entry name" value="bS6"/>
    <property type="match status" value="1"/>
</dbReference>
<evidence type="ECO:0000313" key="4">
    <source>
        <dbReference type="EMBL" id="OGK55877.1"/>
    </source>
</evidence>
<dbReference type="GO" id="GO:0003735">
    <property type="term" value="F:structural constituent of ribosome"/>
    <property type="evidence" value="ECO:0007669"/>
    <property type="project" value="InterPro"/>
</dbReference>
<comment type="similarity">
    <text evidence="1 3">Belongs to the bacterial ribosomal protein bS6 family.</text>
</comment>
<keyword evidence="3" id="KW-0687">Ribonucleoprotein</keyword>
<dbReference type="Proteomes" id="UP000176376">
    <property type="component" value="Unassembled WGS sequence"/>
</dbReference>
<comment type="function">
    <text evidence="3">Binds together with bS18 to 16S ribosomal RNA.</text>
</comment>
<dbReference type="HAMAP" id="MF_00360">
    <property type="entry name" value="Ribosomal_bS6"/>
    <property type="match status" value="1"/>
</dbReference>
<dbReference type="STRING" id="1802074.A3J15_04015"/>
<dbReference type="GO" id="GO:0019843">
    <property type="term" value="F:rRNA binding"/>
    <property type="evidence" value="ECO:0007669"/>
    <property type="project" value="UniProtKB-UniRule"/>
</dbReference>
<dbReference type="GO" id="GO:0006412">
    <property type="term" value="P:translation"/>
    <property type="evidence" value="ECO:0007669"/>
    <property type="project" value="UniProtKB-UniRule"/>
</dbReference>
<organism evidence="4 5">
    <name type="scientific">Candidatus Roizmanbacteria bacterium RIFCSPLOWO2_02_FULL_38_10</name>
    <dbReference type="NCBI Taxonomy" id="1802074"/>
    <lineage>
        <taxon>Bacteria</taxon>
        <taxon>Candidatus Roizmaniibacteriota</taxon>
    </lineage>
</organism>
<dbReference type="InterPro" id="IPR000529">
    <property type="entry name" value="Ribosomal_bS6"/>
</dbReference>
<dbReference type="Gene3D" id="3.30.70.60">
    <property type="match status" value="1"/>
</dbReference>
<gene>
    <name evidence="3" type="primary">rpsF</name>
    <name evidence="4" type="ORF">A3J15_04015</name>
</gene>
<dbReference type="GO" id="GO:1990904">
    <property type="term" value="C:ribonucleoprotein complex"/>
    <property type="evidence" value="ECO:0007669"/>
    <property type="project" value="UniProtKB-KW"/>
</dbReference>
<dbReference type="AlphaFoldDB" id="A0A1F7JJU1"/>
<dbReference type="EMBL" id="MGAY01000051">
    <property type="protein sequence ID" value="OGK55877.1"/>
    <property type="molecule type" value="Genomic_DNA"/>
</dbReference>
<keyword evidence="3 4" id="KW-0689">Ribosomal protein</keyword>
<keyword evidence="3" id="KW-0699">rRNA-binding</keyword>
<proteinExistence type="inferred from homology"/>
<name>A0A1F7JJU1_9BACT</name>
<evidence type="ECO:0000256" key="3">
    <source>
        <dbReference type="HAMAP-Rule" id="MF_00360"/>
    </source>
</evidence>
<keyword evidence="3" id="KW-0694">RNA-binding</keyword>
<protein>
    <recommendedName>
        <fullName evidence="2 3">Small ribosomal subunit protein bS6</fullName>
    </recommendedName>
</protein>
<sequence>MTQTNLDAYEIVFITKDKDSKALETMTDLISEFGGKIEKKDSWGVKKFYFPIKKEIQGAYFNCFFSLQKSNLKALTKKLDYSENLLRFLLLKVNK</sequence>
<evidence type="ECO:0000256" key="2">
    <source>
        <dbReference type="ARBA" id="ARBA00035294"/>
    </source>
</evidence>
<dbReference type="InterPro" id="IPR014717">
    <property type="entry name" value="Transl_elong_EF1B/ribsomal_bS6"/>
</dbReference>
<dbReference type="Pfam" id="PF01250">
    <property type="entry name" value="Ribosomal_S6"/>
    <property type="match status" value="1"/>
</dbReference>